<dbReference type="OrthoDB" id="3216107at2"/>
<accession>W0RTN8</accession>
<dbReference type="HOGENOM" id="CLU_086503_2_1_0"/>
<dbReference type="InterPro" id="IPR053144">
    <property type="entry name" value="Acetyltransferase_Butenolide"/>
</dbReference>
<keyword evidence="2" id="KW-0808">Transferase</keyword>
<dbReference type="eggNOG" id="COG0454">
    <property type="taxonomic scope" value="Bacteria"/>
</dbReference>
<feature type="domain" description="N-acetyltransferase" evidence="1">
    <location>
        <begin position="25"/>
        <end position="165"/>
    </location>
</feature>
<protein>
    <submittedName>
        <fullName evidence="2">GCN5-related N-acetyltransferase</fullName>
    </submittedName>
</protein>
<name>W0RTN8_9BACT</name>
<dbReference type="PROSITE" id="PS51186">
    <property type="entry name" value="GNAT"/>
    <property type="match status" value="1"/>
</dbReference>
<dbReference type="Proteomes" id="UP000019151">
    <property type="component" value="Plasmid 2"/>
</dbReference>
<dbReference type="InterPro" id="IPR016181">
    <property type="entry name" value="Acyl_CoA_acyltransferase"/>
</dbReference>
<dbReference type="Gene3D" id="3.40.630.30">
    <property type="match status" value="1"/>
</dbReference>
<organism evidence="2 3">
    <name type="scientific">Gemmatirosa kalamazoonensis</name>
    <dbReference type="NCBI Taxonomy" id="861299"/>
    <lineage>
        <taxon>Bacteria</taxon>
        <taxon>Pseudomonadati</taxon>
        <taxon>Gemmatimonadota</taxon>
        <taxon>Gemmatimonadia</taxon>
        <taxon>Gemmatimonadales</taxon>
        <taxon>Gemmatimonadaceae</taxon>
        <taxon>Gemmatirosa</taxon>
    </lineage>
</organism>
<evidence type="ECO:0000313" key="3">
    <source>
        <dbReference type="Proteomes" id="UP000019151"/>
    </source>
</evidence>
<proteinExistence type="predicted"/>
<dbReference type="KEGG" id="gba:J421_6135"/>
<reference evidence="2 3" key="1">
    <citation type="journal article" date="2014" name="Genome Announc.">
        <title>Genome Sequence and Methylome of Soil Bacterium Gemmatirosa kalamazoonensis KBS708T, a Member of the Rarely Cultivated Gemmatimonadetes Phylum.</title>
        <authorList>
            <person name="Debruyn J.M."/>
            <person name="Radosevich M."/>
            <person name="Wommack K.E."/>
            <person name="Polson S.W."/>
            <person name="Hauser L.J."/>
            <person name="Fawaz M.N."/>
            <person name="Korlach J."/>
            <person name="Tsai Y.C."/>
        </authorList>
    </citation>
    <scope>NUCLEOTIDE SEQUENCE [LARGE SCALE GENOMIC DNA]</scope>
    <source>
        <strain evidence="2 3">KBS708</strain>
        <plasmid evidence="3">Plasmid 2</plasmid>
    </source>
</reference>
<geneLocation type="plasmid" evidence="2 3">
    <name>2</name>
</geneLocation>
<dbReference type="PANTHER" id="PTHR43233:SF1">
    <property type="entry name" value="FAMILY N-ACETYLTRANSFERASE, PUTATIVE (AFU_ORTHOLOGUE AFUA_6G03350)-RELATED"/>
    <property type="match status" value="1"/>
</dbReference>
<evidence type="ECO:0000259" key="1">
    <source>
        <dbReference type="PROSITE" id="PS51186"/>
    </source>
</evidence>
<keyword evidence="3" id="KW-1185">Reference proteome</keyword>
<dbReference type="EMBL" id="CP007130">
    <property type="protein sequence ID" value="AHG93670.1"/>
    <property type="molecule type" value="Genomic_DNA"/>
</dbReference>
<sequence length="169" mass="18458">MQQADAARAAYAADAIEARRVAYLVSTDPARLDLAAVHRYLARSYWSPGIPEDVVRRAAEHSLCCGLYHDDAGQVGYARVVTDRATFGYLADVYVLEAHRGHGLGAWLVGTLLSHPDLRGLRRLSLMTRDAHGLYERFGFRNAPVPSRFMERVVAPTVLWPAPAAAGGG</sequence>
<dbReference type="GO" id="GO:0016747">
    <property type="term" value="F:acyltransferase activity, transferring groups other than amino-acyl groups"/>
    <property type="evidence" value="ECO:0007669"/>
    <property type="project" value="InterPro"/>
</dbReference>
<dbReference type="InParanoid" id="W0RTN8"/>
<dbReference type="InterPro" id="IPR000182">
    <property type="entry name" value="GNAT_dom"/>
</dbReference>
<dbReference type="PANTHER" id="PTHR43233">
    <property type="entry name" value="FAMILY N-ACETYLTRANSFERASE, PUTATIVE (AFU_ORTHOLOGUE AFUA_6G03350)-RELATED"/>
    <property type="match status" value="1"/>
</dbReference>
<dbReference type="PATRIC" id="fig|861299.3.peg.6193"/>
<dbReference type="CDD" id="cd04301">
    <property type="entry name" value="NAT_SF"/>
    <property type="match status" value="1"/>
</dbReference>
<dbReference type="AlphaFoldDB" id="W0RTN8"/>
<dbReference type="Pfam" id="PF00583">
    <property type="entry name" value="Acetyltransf_1"/>
    <property type="match status" value="1"/>
</dbReference>
<evidence type="ECO:0000313" key="2">
    <source>
        <dbReference type="EMBL" id="AHG93670.1"/>
    </source>
</evidence>
<gene>
    <name evidence="2" type="ORF">J421_6135</name>
</gene>
<dbReference type="RefSeq" id="WP_104023538.1">
    <property type="nucleotide sequence ID" value="NZ_CP007130.1"/>
</dbReference>
<dbReference type="SUPFAM" id="SSF55729">
    <property type="entry name" value="Acyl-CoA N-acyltransferases (Nat)"/>
    <property type="match status" value="1"/>
</dbReference>
<keyword evidence="2" id="KW-0614">Plasmid</keyword>